<name>A0A0E9T9A1_ANGAN</name>
<organism evidence="1">
    <name type="scientific">Anguilla anguilla</name>
    <name type="common">European freshwater eel</name>
    <name type="synonym">Muraena anguilla</name>
    <dbReference type="NCBI Taxonomy" id="7936"/>
    <lineage>
        <taxon>Eukaryota</taxon>
        <taxon>Metazoa</taxon>
        <taxon>Chordata</taxon>
        <taxon>Craniata</taxon>
        <taxon>Vertebrata</taxon>
        <taxon>Euteleostomi</taxon>
        <taxon>Actinopterygii</taxon>
        <taxon>Neopterygii</taxon>
        <taxon>Teleostei</taxon>
        <taxon>Anguilliformes</taxon>
        <taxon>Anguillidae</taxon>
        <taxon>Anguilla</taxon>
    </lineage>
</organism>
<sequence>MWIVTESLGLATADTPHQCRTLPISASSLSYSCSDSRHKHRVAFLA</sequence>
<evidence type="ECO:0000313" key="1">
    <source>
        <dbReference type="EMBL" id="JAH50239.1"/>
    </source>
</evidence>
<dbReference type="AlphaFoldDB" id="A0A0E9T9A1"/>
<reference evidence="1" key="2">
    <citation type="journal article" date="2015" name="Fish Shellfish Immunol.">
        <title>Early steps in the European eel (Anguilla anguilla)-Vibrio vulnificus interaction in the gills: Role of the RtxA13 toxin.</title>
        <authorList>
            <person name="Callol A."/>
            <person name="Pajuelo D."/>
            <person name="Ebbesson L."/>
            <person name="Teles M."/>
            <person name="MacKenzie S."/>
            <person name="Amaro C."/>
        </authorList>
    </citation>
    <scope>NUCLEOTIDE SEQUENCE</scope>
</reference>
<reference evidence="1" key="1">
    <citation type="submission" date="2014-11" db="EMBL/GenBank/DDBJ databases">
        <authorList>
            <person name="Amaro Gonzalez C."/>
        </authorList>
    </citation>
    <scope>NUCLEOTIDE SEQUENCE</scope>
</reference>
<protein>
    <submittedName>
        <fullName evidence="1">Uncharacterized protein</fullName>
    </submittedName>
</protein>
<proteinExistence type="predicted"/>
<dbReference type="EMBL" id="GBXM01058338">
    <property type="protein sequence ID" value="JAH50239.1"/>
    <property type="molecule type" value="Transcribed_RNA"/>
</dbReference>
<accession>A0A0E9T9A1</accession>